<accession>A0A1Q9E9J2</accession>
<evidence type="ECO:0000313" key="3">
    <source>
        <dbReference type="Proteomes" id="UP000186817"/>
    </source>
</evidence>
<feature type="region of interest" description="Disordered" evidence="1">
    <location>
        <begin position="265"/>
        <end position="287"/>
    </location>
</feature>
<protein>
    <submittedName>
        <fullName evidence="2">Uncharacterized protein</fullName>
    </submittedName>
</protein>
<name>A0A1Q9E9J2_SYMMI</name>
<proteinExistence type="predicted"/>
<comment type="caution">
    <text evidence="2">The sequence shown here is derived from an EMBL/GenBank/DDBJ whole genome shotgun (WGS) entry which is preliminary data.</text>
</comment>
<gene>
    <name evidence="2" type="ORF">AK812_SmicGene12875</name>
</gene>
<dbReference type="OrthoDB" id="291007at2759"/>
<organism evidence="2 3">
    <name type="scientific">Symbiodinium microadriaticum</name>
    <name type="common">Dinoflagellate</name>
    <name type="synonym">Zooxanthella microadriatica</name>
    <dbReference type="NCBI Taxonomy" id="2951"/>
    <lineage>
        <taxon>Eukaryota</taxon>
        <taxon>Sar</taxon>
        <taxon>Alveolata</taxon>
        <taxon>Dinophyceae</taxon>
        <taxon>Suessiales</taxon>
        <taxon>Symbiodiniaceae</taxon>
        <taxon>Symbiodinium</taxon>
    </lineage>
</organism>
<feature type="compositionally biased region" description="Low complexity" evidence="1">
    <location>
        <begin position="270"/>
        <end position="283"/>
    </location>
</feature>
<evidence type="ECO:0000313" key="2">
    <source>
        <dbReference type="EMBL" id="OLQ04090.1"/>
    </source>
</evidence>
<dbReference type="AlphaFoldDB" id="A0A1Q9E9J2"/>
<keyword evidence="3" id="KW-1185">Reference proteome</keyword>
<sequence length="667" mass="73648">MFADPPELSSDYCSIGKSWTNSLNEEEEFLMINSWQREDPDSGRCGVAEDPLTLEQLLWVETIHALSDTAPCAEVPVPALRLKLSDEGVASAEDLLDGPSELGAGVPPDEAPRLASLAFLRQYATRAVLQEEPDGSSPAGFCVSRAEWHGVMDIQDGRMDFEEDQIPVRGTFIHFSVVTAPDDVVVQPRSMTCHADYTASTCSSLEDLPAFVFQVTPEDFEGQSGPPTSTLPSTAIQSHTPLSALDAENENPGAPAVRELANCQQNAGCSQSQSEQPTSSETSAWEPRRINKELLKVSKTGEAECAFKVLELCETHLYEMNGVNLSTALHRIAKVCQNTPVAEQVKENGVFQFLVDVAENMTEHELQYQDGTMPVSCSTIIAWSCASLRVFRPRFFSCLGLVASRDLGSCQSYEITNMLWAFAELCKREPQMMEYMSASIQLVCEATALVFQSRPRSAWKFPVLVSALVSLSKLPFITESNRDWSHQLVMRVAKELALSENDARPQQRVPLVQAFDAFRISYPEVFQSMCLAVNSISPTFQASYMFGGPGSKPARSKHLEPFLLPWLLPNGGTFRVFSAELTQCEGDSPLKSLRPPKPRSLDDLFSDCPDFRKPSHFACGVDDENFPEGKEEDPLVRYDLTSVILLGETSGFFLAFHCLQARDPCSV</sequence>
<dbReference type="Proteomes" id="UP000186817">
    <property type="component" value="Unassembled WGS sequence"/>
</dbReference>
<dbReference type="EMBL" id="LSRX01000219">
    <property type="protein sequence ID" value="OLQ04090.1"/>
    <property type="molecule type" value="Genomic_DNA"/>
</dbReference>
<reference evidence="2 3" key="1">
    <citation type="submission" date="2016-02" db="EMBL/GenBank/DDBJ databases">
        <title>Genome analysis of coral dinoflagellate symbionts highlights evolutionary adaptations to a symbiotic lifestyle.</title>
        <authorList>
            <person name="Aranda M."/>
            <person name="Li Y."/>
            <person name="Liew Y.J."/>
            <person name="Baumgarten S."/>
            <person name="Simakov O."/>
            <person name="Wilson M."/>
            <person name="Piel J."/>
            <person name="Ashoor H."/>
            <person name="Bougouffa S."/>
            <person name="Bajic V.B."/>
            <person name="Ryu T."/>
            <person name="Ravasi T."/>
            <person name="Bayer T."/>
            <person name="Micklem G."/>
            <person name="Kim H."/>
            <person name="Bhak J."/>
            <person name="Lajeunesse T.C."/>
            <person name="Voolstra C.R."/>
        </authorList>
    </citation>
    <scope>NUCLEOTIDE SEQUENCE [LARGE SCALE GENOMIC DNA]</scope>
    <source>
        <strain evidence="2 3">CCMP2467</strain>
    </source>
</reference>
<evidence type="ECO:0000256" key="1">
    <source>
        <dbReference type="SAM" id="MobiDB-lite"/>
    </source>
</evidence>